<dbReference type="CDD" id="cd07772">
    <property type="entry name" value="ASKHA_NBD_FGGY_NaCK-like"/>
    <property type="match status" value="1"/>
</dbReference>
<dbReference type="RefSeq" id="WP_377489479.1">
    <property type="nucleotide sequence ID" value="NZ_JBHUOX010000022.1"/>
</dbReference>
<protein>
    <submittedName>
        <fullName evidence="5">FGGY-family carbohydrate kinase</fullName>
        <ecNumber evidence="5">2.7.1.-</ecNumber>
    </submittedName>
</protein>
<dbReference type="InterPro" id="IPR050406">
    <property type="entry name" value="FGGY_Carb_Kinase"/>
</dbReference>
<dbReference type="InterPro" id="IPR043129">
    <property type="entry name" value="ATPase_NBD"/>
</dbReference>
<evidence type="ECO:0000313" key="6">
    <source>
        <dbReference type="Proteomes" id="UP001597641"/>
    </source>
</evidence>
<dbReference type="GO" id="GO:0016301">
    <property type="term" value="F:kinase activity"/>
    <property type="evidence" value="ECO:0007669"/>
    <property type="project" value="UniProtKB-KW"/>
</dbReference>
<feature type="domain" description="Carbohydrate kinase FGGY N-terminal" evidence="4">
    <location>
        <begin position="6"/>
        <end position="194"/>
    </location>
</feature>
<keyword evidence="2 5" id="KW-0808">Transferase</keyword>
<evidence type="ECO:0000256" key="3">
    <source>
        <dbReference type="ARBA" id="ARBA00022777"/>
    </source>
</evidence>
<dbReference type="EMBL" id="JBHUOX010000022">
    <property type="protein sequence ID" value="MFD3002993.1"/>
    <property type="molecule type" value="Genomic_DNA"/>
</dbReference>
<dbReference type="SUPFAM" id="SSF53067">
    <property type="entry name" value="Actin-like ATPase domain"/>
    <property type="match status" value="2"/>
</dbReference>
<accession>A0ABW6BZ70</accession>
<comment type="caution">
    <text evidence="5">The sequence shown here is derived from an EMBL/GenBank/DDBJ whole genome shotgun (WGS) entry which is preliminary data.</text>
</comment>
<evidence type="ECO:0000313" key="5">
    <source>
        <dbReference type="EMBL" id="MFD3002993.1"/>
    </source>
</evidence>
<dbReference type="Gene3D" id="3.30.420.40">
    <property type="match status" value="2"/>
</dbReference>
<dbReference type="EC" id="2.7.1.-" evidence="5"/>
<name>A0ABW6BZ70_9BACT</name>
<reference evidence="6" key="1">
    <citation type="journal article" date="2019" name="Int. J. Syst. Evol. Microbiol.">
        <title>The Global Catalogue of Microorganisms (GCM) 10K type strain sequencing project: providing services to taxonomists for standard genome sequencing and annotation.</title>
        <authorList>
            <consortium name="The Broad Institute Genomics Platform"/>
            <consortium name="The Broad Institute Genome Sequencing Center for Infectious Disease"/>
            <person name="Wu L."/>
            <person name="Ma J."/>
        </authorList>
    </citation>
    <scope>NUCLEOTIDE SEQUENCE [LARGE SCALE GENOMIC DNA]</scope>
    <source>
        <strain evidence="6">KCTC 23984</strain>
    </source>
</reference>
<dbReference type="PANTHER" id="PTHR43095:SF2">
    <property type="entry name" value="GLUCONOKINASE"/>
    <property type="match status" value="1"/>
</dbReference>
<dbReference type="InterPro" id="IPR018484">
    <property type="entry name" value="FGGY_N"/>
</dbReference>
<proteinExistence type="inferred from homology"/>
<keyword evidence="6" id="KW-1185">Reference proteome</keyword>
<comment type="similarity">
    <text evidence="1">Belongs to the FGGY kinase family.</text>
</comment>
<organism evidence="5 6">
    <name type="scientific">Pontibacter toksunensis</name>
    <dbReference type="NCBI Taxonomy" id="1332631"/>
    <lineage>
        <taxon>Bacteria</taxon>
        <taxon>Pseudomonadati</taxon>
        <taxon>Bacteroidota</taxon>
        <taxon>Cytophagia</taxon>
        <taxon>Cytophagales</taxon>
        <taxon>Hymenobacteraceae</taxon>
        <taxon>Pontibacter</taxon>
    </lineage>
</organism>
<keyword evidence="3 5" id="KW-0418">Kinase</keyword>
<dbReference type="PANTHER" id="PTHR43095">
    <property type="entry name" value="SUGAR KINASE"/>
    <property type="match status" value="1"/>
</dbReference>
<dbReference type="Proteomes" id="UP001597641">
    <property type="component" value="Unassembled WGS sequence"/>
</dbReference>
<evidence type="ECO:0000256" key="2">
    <source>
        <dbReference type="ARBA" id="ARBA00022679"/>
    </source>
</evidence>
<sequence>MIPCIAIFDIGKTNKKFLLFDQRYQILKEEEICFGEVKDDDGDTGEDLAALTNWLRKTWKALEADTKYDVIAVNFTTYGASLVHLNEEGEPVTPLYNYLKPFPEELERQFYGTYGEKMTISEETASPPLGMLNSGLQLYWLKYQKPETFKKIKYTLHLPQYVSYLFTKHMVTDYTSLGCHTALWDFQKKDYHTWVYAEGFDKLFPPLRQHYRPLETAFRSESIPAGLGLHDSSSALIPYLKQYRKHFLLLSTGTWGITLNPFAKEPLTTSDLQQDCLQYLTYFGNPVKASRKFIGNAHEEHIKVLAEYYNKPLDYYKQVAFDETFTEGIVQTDFGTILKQEKVPLVKDKITASAVRIKLDLVLFATYEAAYHQLMGQIVRQQLHSLYLAAEGDTSSFRILVVDGGFSRNPIFMSLLRQIFPSLKIKAGKSAQGTALGSALALNIWPY</sequence>
<evidence type="ECO:0000259" key="4">
    <source>
        <dbReference type="Pfam" id="PF00370"/>
    </source>
</evidence>
<dbReference type="Pfam" id="PF00370">
    <property type="entry name" value="FGGY_N"/>
    <property type="match status" value="1"/>
</dbReference>
<gene>
    <name evidence="5" type="ORF">ACFS7Z_21695</name>
</gene>
<evidence type="ECO:0000256" key="1">
    <source>
        <dbReference type="ARBA" id="ARBA00009156"/>
    </source>
</evidence>